<evidence type="ECO:0000313" key="3">
    <source>
        <dbReference type="Proteomes" id="UP000245207"/>
    </source>
</evidence>
<evidence type="ECO:0000313" key="2">
    <source>
        <dbReference type="EMBL" id="PWA52182.1"/>
    </source>
</evidence>
<dbReference type="PANTHER" id="PTHR32002:SF35">
    <property type="entry name" value="PROTEIN NLP6"/>
    <property type="match status" value="1"/>
</dbReference>
<dbReference type="InterPro" id="IPR055081">
    <property type="entry name" value="NLP1-9_GAF"/>
</dbReference>
<feature type="domain" description="NLP1-9 GAF" evidence="1">
    <location>
        <begin position="213"/>
        <end position="386"/>
    </location>
</feature>
<evidence type="ECO:0000259" key="1">
    <source>
        <dbReference type="Pfam" id="PF22922"/>
    </source>
</evidence>
<reference evidence="2 3" key="1">
    <citation type="journal article" date="2018" name="Mol. Plant">
        <title>The genome of Artemisia annua provides insight into the evolution of Asteraceae family and artemisinin biosynthesis.</title>
        <authorList>
            <person name="Shen Q."/>
            <person name="Zhang L."/>
            <person name="Liao Z."/>
            <person name="Wang S."/>
            <person name="Yan T."/>
            <person name="Shi P."/>
            <person name="Liu M."/>
            <person name="Fu X."/>
            <person name="Pan Q."/>
            <person name="Wang Y."/>
            <person name="Lv Z."/>
            <person name="Lu X."/>
            <person name="Zhang F."/>
            <person name="Jiang W."/>
            <person name="Ma Y."/>
            <person name="Chen M."/>
            <person name="Hao X."/>
            <person name="Li L."/>
            <person name="Tang Y."/>
            <person name="Lv G."/>
            <person name="Zhou Y."/>
            <person name="Sun X."/>
            <person name="Brodelius P.E."/>
            <person name="Rose J.K.C."/>
            <person name="Tang K."/>
        </authorList>
    </citation>
    <scope>NUCLEOTIDE SEQUENCE [LARGE SCALE GENOMIC DNA]</scope>
    <source>
        <strain evidence="3">cv. Huhao1</strain>
        <tissue evidence="2">Leaf</tissue>
    </source>
</reference>
<dbReference type="InterPro" id="IPR045012">
    <property type="entry name" value="NLP"/>
</dbReference>
<protein>
    <submittedName>
        <fullName evidence="2">NIN-like protein</fullName>
    </submittedName>
</protein>
<dbReference type="PANTHER" id="PTHR32002">
    <property type="entry name" value="PROTEIN NLP8"/>
    <property type="match status" value="1"/>
</dbReference>
<gene>
    <name evidence="2" type="ORF">CTI12_AA453980</name>
</gene>
<accession>A0A2U1LT55</accession>
<dbReference type="EMBL" id="PKPP01007881">
    <property type="protein sequence ID" value="PWA52182.1"/>
    <property type="molecule type" value="Genomic_DNA"/>
</dbReference>
<dbReference type="STRING" id="35608.A0A2U1LT55"/>
<dbReference type="OrthoDB" id="1302127at2759"/>
<dbReference type="Pfam" id="PF22922">
    <property type="entry name" value="GAF_NLP"/>
    <property type="match status" value="1"/>
</dbReference>
<name>A0A2U1LT55_ARTAN</name>
<comment type="caution">
    <text evidence="2">The sequence shown here is derived from an EMBL/GenBank/DDBJ whole genome shotgun (WGS) entry which is preliminary data.</text>
</comment>
<dbReference type="AlphaFoldDB" id="A0A2U1LT55"/>
<proteinExistence type="predicted"/>
<dbReference type="GO" id="GO:0003700">
    <property type="term" value="F:DNA-binding transcription factor activity"/>
    <property type="evidence" value="ECO:0007669"/>
    <property type="project" value="InterPro"/>
</dbReference>
<keyword evidence="3" id="KW-1185">Reference proteome</keyword>
<organism evidence="2 3">
    <name type="scientific">Artemisia annua</name>
    <name type="common">Sweet wormwood</name>
    <dbReference type="NCBI Taxonomy" id="35608"/>
    <lineage>
        <taxon>Eukaryota</taxon>
        <taxon>Viridiplantae</taxon>
        <taxon>Streptophyta</taxon>
        <taxon>Embryophyta</taxon>
        <taxon>Tracheophyta</taxon>
        <taxon>Spermatophyta</taxon>
        <taxon>Magnoliopsida</taxon>
        <taxon>eudicotyledons</taxon>
        <taxon>Gunneridae</taxon>
        <taxon>Pentapetalae</taxon>
        <taxon>asterids</taxon>
        <taxon>campanulids</taxon>
        <taxon>Asterales</taxon>
        <taxon>Asteraceae</taxon>
        <taxon>Asteroideae</taxon>
        <taxon>Anthemideae</taxon>
        <taxon>Artemisiinae</taxon>
        <taxon>Artemisia</taxon>
    </lineage>
</organism>
<dbReference type="Proteomes" id="UP000245207">
    <property type="component" value="Unassembled WGS sequence"/>
</dbReference>
<sequence length="414" mass="46794">MSQYPPKLVVYEKEGDSAQSTINNGGFMLTAENIHDPHNQKKLRDKIGTALKLVSIREQHVLVQFWSSHVVGKDQLLTNINQPYGLGANDDEALLSYRKNSECNVPVADNHLNPPARVFKKRLPEWTSDISNYSPKDFPQKEYAIQCNFHGYLALPVFDSTTEGLCVGVLEFLASSKYMSYDYEVKQVHKALKEQNLTCQQAFDHPALNVPNYHKQNEWNKIHCILKELCDIHNLPLAQTWEAVSPSSNFASHDKIIHKTCSSFDTKCIGKVCMSTASQALHVKELSLWKFMEECEKRHLEKSKGVVGRALASKDLVWYCRDVTKLNEDEYPLAILARTYKLTGCFAFFLHGVEGNAEYVLEFFLRSGMEDDRVIKDVVQTLKKKIDASSGLELGDTSSIQEVGPPSDLSDISN</sequence>